<sequence>MSMHWRNQSDASCIVFRFELAGYHADDIQVAIVDDEILRWIYLQAGRTQQLFEPDLDTPNELLFPTAFLHSSCAIRVVLVTNKDHGEELEFWSLEGNQVAIEVGAALAMDEIKPDVSWKMVQRDGRQLENIPVMNTSEVIDDQDIMHDILKILHDAVKLTIVNVKEKLFNMSFSLLIEVEDRPVNKTNIWRMYESPYVHPSAFMSISCVSLRSATVRQTDFLQPFIRKDNDHTTDDIIQLPHTKMNIYVRLTSDLFNKTLSLAYSLSEMQHSLSPSENRTRSRNYKLRVLFASICSSIVRASRIEFLRSGWGPLMTLERTEEFSNLDSSITLTSCVTHSKSGRMGALLSDTRGFELGDTRLNITTHTTIISCTFQHLTYTTSEPKDGGSALILTVGWTILLTKSNIESVGGCILLMGSSSKYIQSSLSVSSCSFADWYPGAVTNRDQFGGGVGITYTSATHSIVDSNFTLSGSKTQSLNGGFIVPC</sequence>
<dbReference type="EMBL" id="JARBJD010000743">
    <property type="protein sequence ID" value="KAK2940106.1"/>
    <property type="molecule type" value="Genomic_DNA"/>
</dbReference>
<accession>A0ABQ9WNQ3</accession>
<evidence type="ECO:0000313" key="2">
    <source>
        <dbReference type="Proteomes" id="UP001281761"/>
    </source>
</evidence>
<keyword evidence="2" id="KW-1185">Reference proteome</keyword>
<comment type="caution">
    <text evidence="1">The sequence shown here is derived from an EMBL/GenBank/DDBJ whole genome shotgun (WGS) entry which is preliminary data.</text>
</comment>
<gene>
    <name evidence="1" type="ORF">BLNAU_24987</name>
</gene>
<organism evidence="1 2">
    <name type="scientific">Blattamonas nauphoetae</name>
    <dbReference type="NCBI Taxonomy" id="2049346"/>
    <lineage>
        <taxon>Eukaryota</taxon>
        <taxon>Metamonada</taxon>
        <taxon>Preaxostyla</taxon>
        <taxon>Oxymonadida</taxon>
        <taxon>Blattamonas</taxon>
    </lineage>
</organism>
<reference evidence="1 2" key="1">
    <citation type="journal article" date="2022" name="bioRxiv">
        <title>Genomics of Preaxostyla Flagellates Illuminates Evolutionary Transitions and the Path Towards Mitochondrial Loss.</title>
        <authorList>
            <person name="Novak L.V.F."/>
            <person name="Treitli S.C."/>
            <person name="Pyrih J."/>
            <person name="Halakuc P."/>
            <person name="Pipaliya S.V."/>
            <person name="Vacek V."/>
            <person name="Brzon O."/>
            <person name="Soukal P."/>
            <person name="Eme L."/>
            <person name="Dacks J.B."/>
            <person name="Karnkowska A."/>
            <person name="Elias M."/>
            <person name="Hampl V."/>
        </authorList>
    </citation>
    <scope>NUCLEOTIDE SEQUENCE [LARGE SCALE GENOMIC DNA]</scope>
    <source>
        <strain evidence="1">NAU3</strain>
        <tissue evidence="1">Gut</tissue>
    </source>
</reference>
<protein>
    <submittedName>
        <fullName evidence="1">Uncharacterized protein</fullName>
    </submittedName>
</protein>
<proteinExistence type="predicted"/>
<name>A0ABQ9WNQ3_9EUKA</name>
<evidence type="ECO:0000313" key="1">
    <source>
        <dbReference type="EMBL" id="KAK2940106.1"/>
    </source>
</evidence>
<dbReference type="Proteomes" id="UP001281761">
    <property type="component" value="Unassembled WGS sequence"/>
</dbReference>